<evidence type="ECO:0008006" key="4">
    <source>
        <dbReference type="Google" id="ProtNLM"/>
    </source>
</evidence>
<sequence length="498" mass="53288">MRELNRVYLSIIMILAVIIAITAFHLGNQAAPEITPDGSAAQTPRVTVAASDSSAAARASADYLCDGVDDQQEIQAALNALPATGGEVVLSGGMFRCTETIVMPSNATLLGQGAGETAIELENAIIYLQHENASLQDLSISGYRYDWKHQWDAPVFITASNVSIRDVTGTADNTVHAVFFVASMDATDDGKIIENIEFSGCRALDPGAFGFMLSASQAATNKLIRNVTFTDCDAINCGRYSRFDPWVTGFDFAEQNDIENLQVIRCRAEGNWESGFHVESSRNKTNVVMIDCISRENAQKEKTGVAQTFFGAGYLVNGDMRLINCTSEGNYIGFYCSGGGFEIVDCTERASLFGYALSNLADPGGIRLTSCSATGELYPIFFGRGDMAGVVLENLTISSGNASGEKAGITVTHDVLNAPEILIQDSRIQGYQYGINNTATDAVRVKGVEVSGAVVEFINCDVLGEPEPTPVAPMLLRVILPSSRLSGTLCIDSQSTTQ</sequence>
<organism evidence="2 3">
    <name type="scientific">Methanoculleus bourgensis</name>
    <dbReference type="NCBI Taxonomy" id="83986"/>
    <lineage>
        <taxon>Archaea</taxon>
        <taxon>Methanobacteriati</taxon>
        <taxon>Methanobacteriota</taxon>
        <taxon>Stenosarchaea group</taxon>
        <taxon>Methanomicrobia</taxon>
        <taxon>Methanomicrobiales</taxon>
        <taxon>Methanomicrobiaceae</taxon>
        <taxon>Methanoculleus</taxon>
    </lineage>
</organism>
<keyword evidence="1" id="KW-0472">Membrane</keyword>
<feature type="transmembrane region" description="Helical" evidence="1">
    <location>
        <begin position="7"/>
        <end position="26"/>
    </location>
</feature>
<dbReference type="RefSeq" id="WP_062264584.1">
    <property type="nucleotide sequence ID" value="NZ_LT158599.1"/>
</dbReference>
<dbReference type="SUPFAM" id="SSF51126">
    <property type="entry name" value="Pectin lyase-like"/>
    <property type="match status" value="1"/>
</dbReference>
<evidence type="ECO:0000313" key="3">
    <source>
        <dbReference type="Proteomes" id="UP000069850"/>
    </source>
</evidence>
<accession>A0A0X3BPY7</accession>
<dbReference type="KEGG" id="mema:MMAB1_2322"/>
<dbReference type="Proteomes" id="UP000069850">
    <property type="component" value="Chromosome 1"/>
</dbReference>
<dbReference type="OrthoDB" id="105642at2157"/>
<dbReference type="EMBL" id="LT158599">
    <property type="protein sequence ID" value="CVK33535.1"/>
    <property type="molecule type" value="Genomic_DNA"/>
</dbReference>
<keyword evidence="1" id="KW-0812">Transmembrane</keyword>
<keyword evidence="1" id="KW-1133">Transmembrane helix</keyword>
<name>A0A0X3BPY7_9EURY</name>
<gene>
    <name evidence="2" type="ORF">MMAB1_2322</name>
</gene>
<dbReference type="SMART" id="SM00710">
    <property type="entry name" value="PbH1"/>
    <property type="match status" value="6"/>
</dbReference>
<dbReference type="AlphaFoldDB" id="A0A0X3BPY7"/>
<evidence type="ECO:0000313" key="2">
    <source>
        <dbReference type="EMBL" id="CVK33535.1"/>
    </source>
</evidence>
<dbReference type="InterPro" id="IPR006626">
    <property type="entry name" value="PbH1"/>
</dbReference>
<dbReference type="GeneID" id="27137994"/>
<protein>
    <recommendedName>
        <fullName evidence="4">Right handed beta helix domain-containing protein</fullName>
    </recommendedName>
</protein>
<dbReference type="InterPro" id="IPR011050">
    <property type="entry name" value="Pectin_lyase_fold/virulence"/>
</dbReference>
<dbReference type="InterPro" id="IPR012334">
    <property type="entry name" value="Pectin_lyas_fold"/>
</dbReference>
<evidence type="ECO:0000256" key="1">
    <source>
        <dbReference type="SAM" id="Phobius"/>
    </source>
</evidence>
<dbReference type="Gene3D" id="2.160.20.10">
    <property type="entry name" value="Single-stranded right-handed beta-helix, Pectin lyase-like"/>
    <property type="match status" value="1"/>
</dbReference>
<proteinExistence type="predicted"/>
<reference evidence="2 3" key="1">
    <citation type="submission" date="2016-01" db="EMBL/GenBank/DDBJ databases">
        <authorList>
            <person name="Manzoor S."/>
        </authorList>
    </citation>
    <scope>NUCLEOTIDE SEQUENCE [LARGE SCALE GENOMIC DNA]</scope>
    <source>
        <strain evidence="2">Methanoculleus sp MAB1</strain>
    </source>
</reference>